<evidence type="ECO:0000313" key="3">
    <source>
        <dbReference type="EMBL" id="GFO42791.1"/>
    </source>
</evidence>
<dbReference type="Proteomes" id="UP000735302">
    <property type="component" value="Unassembled WGS sequence"/>
</dbReference>
<organism evidence="3 4">
    <name type="scientific">Plakobranchus ocellatus</name>
    <dbReference type="NCBI Taxonomy" id="259542"/>
    <lineage>
        <taxon>Eukaryota</taxon>
        <taxon>Metazoa</taxon>
        <taxon>Spiralia</taxon>
        <taxon>Lophotrochozoa</taxon>
        <taxon>Mollusca</taxon>
        <taxon>Gastropoda</taxon>
        <taxon>Heterobranchia</taxon>
        <taxon>Euthyneura</taxon>
        <taxon>Panpulmonata</taxon>
        <taxon>Sacoglossa</taxon>
        <taxon>Placobranchoidea</taxon>
        <taxon>Plakobranchidae</taxon>
        <taxon>Plakobranchus</taxon>
    </lineage>
</organism>
<feature type="compositionally biased region" description="Low complexity" evidence="1">
    <location>
        <begin position="477"/>
        <end position="488"/>
    </location>
</feature>
<feature type="region of interest" description="Disordered" evidence="1">
    <location>
        <begin position="456"/>
        <end position="488"/>
    </location>
</feature>
<feature type="compositionally biased region" description="Basic residues" evidence="1">
    <location>
        <begin position="387"/>
        <end position="404"/>
    </location>
</feature>
<dbReference type="AlphaFoldDB" id="A0AAV4DF58"/>
<sequence>MVCGAVVRSKCLASCSSSRGNIIGNRCASQTRLAWTFYRDMDTIAIHGVGCHNLSVLKRVFTAVGFNIGDGFRDEIQYDCNDDCDGHKMHPVLCCLENCNSGRGYADSSSDCQDDENCNNNGIGDYNNSKRFGTTPLTALKFNGNQWTLVPCSTLDYNANKEPPYVDRPECLGMGKGIYLETSHIDFLMCMALSGQSKDELLSRCEAALLAADVNNVTESYLIAAKYGLRRVMDSLIQLIRDNFIYVTQTRQFLELPVDLVELFLSDTFVNVGDELDVFSCALRWIDYNKQERICQSGRVLNCVRYERIRPIDIRDHIEPNIHLFNGPCGPEALVNIYRTHALAYAGVEYGSPLGPRVTPETFSAPNQQENPASSKTPPKKGAGTHAKGKPGTKQTKTAKRNKSSNKPVVHSSGANVRWKNRSSSNSGRVQSLYDPGSRQSYGKVRLGRKAEAWLDDHEHLHRKQSRGRSKQRTPKPGRSLSSGRGSSPLLSCVSVHSELMGFVDTASPPSDDLGTITAVDIPGSPLRVLSVLIGRCDSCLL</sequence>
<feature type="region of interest" description="Disordered" evidence="1">
    <location>
        <begin position="357"/>
        <end position="444"/>
    </location>
</feature>
<protein>
    <submittedName>
        <fullName evidence="3">Kelch-like 31</fullName>
    </submittedName>
</protein>
<dbReference type="EMBL" id="BLXT01007821">
    <property type="protein sequence ID" value="GFO42791.1"/>
    <property type="molecule type" value="Genomic_DNA"/>
</dbReference>
<evidence type="ECO:0000256" key="1">
    <source>
        <dbReference type="SAM" id="MobiDB-lite"/>
    </source>
</evidence>
<feature type="domain" description="BACK" evidence="2">
    <location>
        <begin position="217"/>
        <end position="319"/>
    </location>
</feature>
<comment type="caution">
    <text evidence="3">The sequence shown here is derived from an EMBL/GenBank/DDBJ whole genome shotgun (WGS) entry which is preliminary data.</text>
</comment>
<accession>A0AAV4DF58</accession>
<keyword evidence="4" id="KW-1185">Reference proteome</keyword>
<dbReference type="PANTHER" id="PTHR45632">
    <property type="entry name" value="LD33804P"/>
    <property type="match status" value="1"/>
</dbReference>
<gene>
    <name evidence="3" type="ORF">PoB_006929600</name>
</gene>
<reference evidence="3 4" key="1">
    <citation type="journal article" date="2021" name="Elife">
        <title>Chloroplast acquisition without the gene transfer in kleptoplastic sea slugs, Plakobranchus ocellatus.</title>
        <authorList>
            <person name="Maeda T."/>
            <person name="Takahashi S."/>
            <person name="Yoshida T."/>
            <person name="Shimamura S."/>
            <person name="Takaki Y."/>
            <person name="Nagai Y."/>
            <person name="Toyoda A."/>
            <person name="Suzuki Y."/>
            <person name="Arimoto A."/>
            <person name="Ishii H."/>
            <person name="Satoh N."/>
            <person name="Nishiyama T."/>
            <person name="Hasebe M."/>
            <person name="Maruyama T."/>
            <person name="Minagawa J."/>
            <person name="Obokata J."/>
            <person name="Shigenobu S."/>
        </authorList>
    </citation>
    <scope>NUCLEOTIDE SEQUENCE [LARGE SCALE GENOMIC DNA]</scope>
</reference>
<dbReference type="Gene3D" id="1.25.40.420">
    <property type="match status" value="1"/>
</dbReference>
<proteinExistence type="predicted"/>
<dbReference type="PANTHER" id="PTHR45632:SF17">
    <property type="entry name" value="KELCH-LIKE PROTEIN 31"/>
    <property type="match status" value="1"/>
</dbReference>
<evidence type="ECO:0000313" key="4">
    <source>
        <dbReference type="Proteomes" id="UP000735302"/>
    </source>
</evidence>
<dbReference type="SMART" id="SM00875">
    <property type="entry name" value="BACK"/>
    <property type="match status" value="1"/>
</dbReference>
<feature type="compositionally biased region" description="Basic residues" evidence="1">
    <location>
        <begin position="461"/>
        <end position="476"/>
    </location>
</feature>
<dbReference type="InterPro" id="IPR011705">
    <property type="entry name" value="BACK"/>
</dbReference>
<evidence type="ECO:0000259" key="2">
    <source>
        <dbReference type="SMART" id="SM00875"/>
    </source>
</evidence>
<name>A0AAV4DF58_9GAST</name>
<dbReference type="Pfam" id="PF07707">
    <property type="entry name" value="BACK"/>
    <property type="match status" value="1"/>
</dbReference>
<feature type="compositionally biased region" description="Polar residues" evidence="1">
    <location>
        <begin position="361"/>
        <end position="377"/>
    </location>
</feature>